<keyword evidence="1" id="KW-0175">Coiled coil</keyword>
<dbReference type="AlphaFoldDB" id="A0A2Z7CB51"/>
<evidence type="ECO:0000313" key="3">
    <source>
        <dbReference type="EMBL" id="KZV44261.1"/>
    </source>
</evidence>
<organism evidence="3 4">
    <name type="scientific">Dorcoceras hygrometricum</name>
    <dbReference type="NCBI Taxonomy" id="472368"/>
    <lineage>
        <taxon>Eukaryota</taxon>
        <taxon>Viridiplantae</taxon>
        <taxon>Streptophyta</taxon>
        <taxon>Embryophyta</taxon>
        <taxon>Tracheophyta</taxon>
        <taxon>Spermatophyta</taxon>
        <taxon>Magnoliopsida</taxon>
        <taxon>eudicotyledons</taxon>
        <taxon>Gunneridae</taxon>
        <taxon>Pentapetalae</taxon>
        <taxon>asterids</taxon>
        <taxon>lamiids</taxon>
        <taxon>Lamiales</taxon>
        <taxon>Gesneriaceae</taxon>
        <taxon>Didymocarpoideae</taxon>
        <taxon>Trichosporeae</taxon>
        <taxon>Loxocarpinae</taxon>
        <taxon>Dorcoceras</taxon>
    </lineage>
</organism>
<dbReference type="Proteomes" id="UP000250235">
    <property type="component" value="Unassembled WGS sequence"/>
</dbReference>
<keyword evidence="4" id="KW-1185">Reference proteome</keyword>
<name>A0A2Z7CB51_9LAMI</name>
<evidence type="ECO:0000313" key="4">
    <source>
        <dbReference type="Proteomes" id="UP000250235"/>
    </source>
</evidence>
<reference evidence="3 4" key="1">
    <citation type="journal article" date="2015" name="Proc. Natl. Acad. Sci. U.S.A.">
        <title>The resurrection genome of Boea hygrometrica: A blueprint for survival of dehydration.</title>
        <authorList>
            <person name="Xiao L."/>
            <person name="Yang G."/>
            <person name="Zhang L."/>
            <person name="Yang X."/>
            <person name="Zhao S."/>
            <person name="Ji Z."/>
            <person name="Zhou Q."/>
            <person name="Hu M."/>
            <person name="Wang Y."/>
            <person name="Chen M."/>
            <person name="Xu Y."/>
            <person name="Jin H."/>
            <person name="Xiao X."/>
            <person name="Hu G."/>
            <person name="Bao F."/>
            <person name="Hu Y."/>
            <person name="Wan P."/>
            <person name="Li L."/>
            <person name="Deng X."/>
            <person name="Kuang T."/>
            <person name="Xiang C."/>
            <person name="Zhu J.K."/>
            <person name="Oliver M.J."/>
            <person name="He Y."/>
        </authorList>
    </citation>
    <scope>NUCLEOTIDE SEQUENCE [LARGE SCALE GENOMIC DNA]</scope>
    <source>
        <strain evidence="4">cv. XS01</strain>
    </source>
</reference>
<evidence type="ECO:0000256" key="1">
    <source>
        <dbReference type="SAM" id="Coils"/>
    </source>
</evidence>
<dbReference type="EMBL" id="KQ997096">
    <property type="protein sequence ID" value="KZV44261.1"/>
    <property type="molecule type" value="Genomic_DNA"/>
</dbReference>
<feature type="region of interest" description="Disordered" evidence="2">
    <location>
        <begin position="151"/>
        <end position="208"/>
    </location>
</feature>
<protein>
    <submittedName>
        <fullName evidence="3">Midasin</fullName>
    </submittedName>
</protein>
<proteinExistence type="predicted"/>
<feature type="coiled-coil region" evidence="1">
    <location>
        <begin position="90"/>
        <end position="117"/>
    </location>
</feature>
<accession>A0A2Z7CB51</accession>
<sequence>MHFTADDIPLDEETQISMRTAIVSSHDYADAFAQLRATVYQISIEKVQTRFHLDKLKVELLKKISNLENAFLTESDNQYRVVLAQTNVLRKEMKAQKDALYKELDAMRKEVQDQKAAFVHDILEFRMESLQNIHTLSAQFSEHIAYINIGRDDKKGEVSSSRGPQPPDDRSRPGSGGGSKSDPSRKRGSGYRGGGSTSSRGFRYCLGE</sequence>
<evidence type="ECO:0000256" key="2">
    <source>
        <dbReference type="SAM" id="MobiDB-lite"/>
    </source>
</evidence>
<gene>
    <name evidence="3" type="ORF">F511_10380</name>
</gene>
<feature type="compositionally biased region" description="Low complexity" evidence="2">
    <location>
        <begin position="197"/>
        <end position="208"/>
    </location>
</feature>